<proteinExistence type="predicted"/>
<protein>
    <submittedName>
        <fullName evidence="1">Uncharacterized protein</fullName>
    </submittedName>
</protein>
<gene>
    <name evidence="1" type="ORF">P43SY_002141</name>
</gene>
<accession>A0AAD5Q9E2</accession>
<evidence type="ECO:0000313" key="2">
    <source>
        <dbReference type="Proteomes" id="UP001209570"/>
    </source>
</evidence>
<sequence>MKDATTSSNVVCARVTAAPALGGTKMYQVKISCKGKSKSMYKTKDDFKNVINMFKLVGAMAARKASDERCEVCMSCSGTSMVRACDELSLNDFICSLLDKLRKTPREAIEQCSTHKGAIHILMEFLGLSSGKYFCDSEDCRKAEREPAECESEEEVDAHDLENPIAHCSLHRSLSEQFAAFDSVC</sequence>
<dbReference type="AlphaFoldDB" id="A0AAD5Q9E2"/>
<keyword evidence="2" id="KW-1185">Reference proteome</keyword>
<reference evidence="1" key="1">
    <citation type="submission" date="2021-12" db="EMBL/GenBank/DDBJ databases">
        <title>Prjna785345.</title>
        <authorList>
            <person name="Rujirawat T."/>
            <person name="Krajaejun T."/>
        </authorList>
    </citation>
    <scope>NUCLEOTIDE SEQUENCE</scope>
    <source>
        <strain evidence="1">Pi057C3</strain>
    </source>
</reference>
<evidence type="ECO:0000313" key="1">
    <source>
        <dbReference type="EMBL" id="KAJ0398389.1"/>
    </source>
</evidence>
<dbReference type="EMBL" id="JAKCXM010000218">
    <property type="protein sequence ID" value="KAJ0398389.1"/>
    <property type="molecule type" value="Genomic_DNA"/>
</dbReference>
<comment type="caution">
    <text evidence="1">The sequence shown here is derived from an EMBL/GenBank/DDBJ whole genome shotgun (WGS) entry which is preliminary data.</text>
</comment>
<dbReference type="Proteomes" id="UP001209570">
    <property type="component" value="Unassembled WGS sequence"/>
</dbReference>
<name>A0AAD5Q9E2_PYTIN</name>
<organism evidence="1 2">
    <name type="scientific">Pythium insidiosum</name>
    <name type="common">Pythiosis disease agent</name>
    <dbReference type="NCBI Taxonomy" id="114742"/>
    <lineage>
        <taxon>Eukaryota</taxon>
        <taxon>Sar</taxon>
        <taxon>Stramenopiles</taxon>
        <taxon>Oomycota</taxon>
        <taxon>Peronosporomycetes</taxon>
        <taxon>Pythiales</taxon>
        <taxon>Pythiaceae</taxon>
        <taxon>Pythium</taxon>
    </lineage>
</organism>